<sequence>MYVCFWLEYIFENGKYERWKKIITDVSRRNGNVEAFILFAVGGTRCTTKKVRGDGSSSHLFASLLQGWDATATVPHLILPNAPNLAAMLALFGWTTTAYLPIAAQIEDQWCFEDVYNGSRKDVLRYSDRLEGGALEHSRQIHIAVLSFHYNTLAEESVCTTKPHSLQAAADLGKYKQDRSGAGTHPGTRQKTFSQCSDASLNIKRGLAGCQVDRLLLRLSQYEFSKAKRVKEEVRKGSIRNDARLVL</sequence>
<evidence type="ECO:0000313" key="2">
    <source>
        <dbReference type="Proteomes" id="UP000177625"/>
    </source>
</evidence>
<keyword evidence="2" id="KW-1185">Reference proteome</keyword>
<dbReference type="AlphaFoldDB" id="A0A1E1M1M5"/>
<dbReference type="EMBL" id="FJVC01000115">
    <property type="protein sequence ID" value="CZT43017.1"/>
    <property type="molecule type" value="Genomic_DNA"/>
</dbReference>
<accession>A0A1E1M1M5</accession>
<protein>
    <submittedName>
        <fullName evidence="1">Uncharacterized protein</fullName>
    </submittedName>
</protein>
<reference evidence="2" key="1">
    <citation type="submission" date="2016-03" db="EMBL/GenBank/DDBJ databases">
        <authorList>
            <person name="Guldener U."/>
        </authorList>
    </citation>
    <scope>NUCLEOTIDE SEQUENCE [LARGE SCALE GENOMIC DNA]</scope>
</reference>
<evidence type="ECO:0000313" key="1">
    <source>
        <dbReference type="EMBL" id="CZT43017.1"/>
    </source>
</evidence>
<dbReference type="Proteomes" id="UP000177625">
    <property type="component" value="Unassembled WGS sequence"/>
</dbReference>
<proteinExistence type="predicted"/>
<gene>
    <name evidence="1" type="ORF">RSE6_02996</name>
</gene>
<name>A0A1E1M1M5_RHYSE</name>
<organism evidence="1 2">
    <name type="scientific">Rhynchosporium secalis</name>
    <name type="common">Barley scald fungus</name>
    <dbReference type="NCBI Taxonomy" id="38038"/>
    <lineage>
        <taxon>Eukaryota</taxon>
        <taxon>Fungi</taxon>
        <taxon>Dikarya</taxon>
        <taxon>Ascomycota</taxon>
        <taxon>Pezizomycotina</taxon>
        <taxon>Leotiomycetes</taxon>
        <taxon>Helotiales</taxon>
        <taxon>Ploettnerulaceae</taxon>
        <taxon>Rhynchosporium</taxon>
    </lineage>
</organism>